<comment type="caution">
    <text evidence="2">The sequence shown here is derived from an EMBL/GenBank/DDBJ whole genome shotgun (WGS) entry which is preliminary data.</text>
</comment>
<feature type="signal peptide" evidence="1">
    <location>
        <begin position="1"/>
        <end position="31"/>
    </location>
</feature>
<accession>A0ABX3UGJ2</accession>
<keyword evidence="3" id="KW-1185">Reference proteome</keyword>
<evidence type="ECO:0000256" key="1">
    <source>
        <dbReference type="SAM" id="SignalP"/>
    </source>
</evidence>
<evidence type="ECO:0000313" key="2">
    <source>
        <dbReference type="EMBL" id="ORJ50328.1"/>
    </source>
</evidence>
<reference evidence="2 3" key="1">
    <citation type="submission" date="2017-02" db="EMBL/GenBank/DDBJ databases">
        <title>Draft genome sequence of a Kluyvera intermedia isolate from a patient with a pancreatic abscess.</title>
        <authorList>
            <person name="Thele R."/>
        </authorList>
    </citation>
    <scope>NUCLEOTIDE SEQUENCE [LARGE SCALE GENOMIC DNA]</scope>
    <source>
        <strain evidence="2 3">FOSA7093</strain>
    </source>
</reference>
<dbReference type="EMBL" id="MWPR01000013">
    <property type="protein sequence ID" value="ORJ50328.1"/>
    <property type="molecule type" value="Genomic_DNA"/>
</dbReference>
<feature type="chain" id="PRO_5045697358" evidence="1">
    <location>
        <begin position="32"/>
        <end position="117"/>
    </location>
</feature>
<evidence type="ECO:0000313" key="3">
    <source>
        <dbReference type="Proteomes" id="UP000192521"/>
    </source>
</evidence>
<gene>
    <name evidence="2" type="ORF">B2M27_11035</name>
</gene>
<dbReference type="Proteomes" id="UP000192521">
    <property type="component" value="Unassembled WGS sequence"/>
</dbReference>
<protein>
    <submittedName>
        <fullName evidence="2">Uncharacterized protein</fullName>
    </submittedName>
</protein>
<organism evidence="2 3">
    <name type="scientific">Kluyvera intermedia</name>
    <name type="common">Enterobacter intermedius</name>
    <dbReference type="NCBI Taxonomy" id="61648"/>
    <lineage>
        <taxon>Bacteria</taxon>
        <taxon>Pseudomonadati</taxon>
        <taxon>Pseudomonadota</taxon>
        <taxon>Gammaproteobacteria</taxon>
        <taxon>Enterobacterales</taxon>
        <taxon>Enterobacteriaceae</taxon>
        <taxon>Kluyvera</taxon>
    </lineage>
</organism>
<name>A0ABX3UGJ2_KLUIN</name>
<proteinExistence type="predicted"/>
<sequence>MVSYSAQPNETKLMKLLFIATLIAFSTSVYADDFSTNVAEIVKDRLGNSPTQEKCTKTPQAVDCSGVIDARKGIDVTTSAEDRSVVKGMIKGTDFSGKTVNNKFILEKSNNSITLAK</sequence>
<keyword evidence="1" id="KW-0732">Signal</keyword>